<dbReference type="InterPro" id="IPR040227">
    <property type="entry name" value="Nibrin-rel"/>
</dbReference>
<dbReference type="InterPro" id="IPR043014">
    <property type="entry name" value="Nibrin_BRCT2_sf"/>
</dbReference>
<feature type="compositionally biased region" description="Low complexity" evidence="12">
    <location>
        <begin position="478"/>
        <end position="490"/>
    </location>
</feature>
<dbReference type="Pfam" id="PF08599">
    <property type="entry name" value="Nbs1_C"/>
    <property type="match status" value="1"/>
</dbReference>
<comment type="similarity">
    <text evidence="11">Belongs to the Nibrin family.</text>
</comment>
<accession>A0A7K5P4M0</accession>
<dbReference type="InterPro" id="IPR008984">
    <property type="entry name" value="SMAD_FHA_dom_sf"/>
</dbReference>
<feature type="region of interest" description="Disordered" evidence="12">
    <location>
        <begin position="522"/>
        <end position="547"/>
    </location>
</feature>
<evidence type="ECO:0000256" key="6">
    <source>
        <dbReference type="ARBA" id="ARBA00022895"/>
    </source>
</evidence>
<dbReference type="PANTHER" id="PTHR12162:SF0">
    <property type="entry name" value="NIBRIN"/>
    <property type="match status" value="1"/>
</dbReference>
<dbReference type="SUPFAM" id="SSF52113">
    <property type="entry name" value="BRCT domain"/>
    <property type="match status" value="1"/>
</dbReference>
<reference evidence="14 15" key="1">
    <citation type="submission" date="2019-09" db="EMBL/GenBank/DDBJ databases">
        <title>Bird 10,000 Genomes (B10K) Project - Family phase.</title>
        <authorList>
            <person name="Zhang G."/>
        </authorList>
    </citation>
    <scope>NUCLEOTIDE SEQUENCE [LARGE SCALE GENOMIC DNA]</scope>
    <source>
        <strain evidence="14">B10K-DU-002-60</strain>
        <tissue evidence="14">Muscle</tissue>
    </source>
</reference>
<evidence type="ECO:0000256" key="7">
    <source>
        <dbReference type="ARBA" id="ARBA00023204"/>
    </source>
</evidence>
<dbReference type="InterPro" id="IPR016592">
    <property type="entry name" value="Nibrin_met"/>
</dbReference>
<keyword evidence="9" id="KW-0469">Meiosis</keyword>
<dbReference type="CDD" id="cd17741">
    <property type="entry name" value="BRCT_nibrin"/>
    <property type="match status" value="1"/>
</dbReference>
<feature type="non-terminal residue" evidence="14">
    <location>
        <position position="1"/>
    </location>
</feature>
<proteinExistence type="inferred from homology"/>
<name>A0A7K5P4M0_9CORV</name>
<dbReference type="GO" id="GO:0007095">
    <property type="term" value="P:mitotic G2 DNA damage checkpoint signaling"/>
    <property type="evidence" value="ECO:0007669"/>
    <property type="project" value="InterPro"/>
</dbReference>
<dbReference type="Pfam" id="PF00533">
    <property type="entry name" value="BRCT"/>
    <property type="match status" value="1"/>
</dbReference>
<evidence type="ECO:0000256" key="4">
    <source>
        <dbReference type="ARBA" id="ARBA00022454"/>
    </source>
</evidence>
<dbReference type="InterPro" id="IPR036420">
    <property type="entry name" value="BRCT_dom_sf"/>
</dbReference>
<dbReference type="GO" id="GO:0003684">
    <property type="term" value="F:damaged DNA binding"/>
    <property type="evidence" value="ECO:0007669"/>
    <property type="project" value="TreeGrafter"/>
</dbReference>
<evidence type="ECO:0000256" key="5">
    <source>
        <dbReference type="ARBA" id="ARBA00022763"/>
    </source>
</evidence>
<dbReference type="Gene3D" id="2.60.200.20">
    <property type="match status" value="1"/>
</dbReference>
<keyword evidence="8" id="KW-0539">Nucleus</keyword>
<dbReference type="SMART" id="SM01348">
    <property type="entry name" value="Nbs1_C"/>
    <property type="match status" value="1"/>
</dbReference>
<dbReference type="Proteomes" id="UP000532437">
    <property type="component" value="Unassembled WGS sequence"/>
</dbReference>
<evidence type="ECO:0000256" key="1">
    <source>
        <dbReference type="ARBA" id="ARBA00004322"/>
    </source>
</evidence>
<feature type="compositionally biased region" description="Polar residues" evidence="12">
    <location>
        <begin position="437"/>
        <end position="448"/>
    </location>
</feature>
<keyword evidence="15" id="KW-1185">Reference proteome</keyword>
<dbReference type="PROSITE" id="PS50006">
    <property type="entry name" value="FHA_DOMAIN"/>
    <property type="match status" value="1"/>
</dbReference>
<feature type="non-terminal residue" evidence="14">
    <location>
        <position position="754"/>
    </location>
</feature>
<organism evidence="14 15">
    <name type="scientific">Erythrocercus mccallii</name>
    <dbReference type="NCBI Taxonomy" id="107208"/>
    <lineage>
        <taxon>Eukaryota</taxon>
        <taxon>Metazoa</taxon>
        <taxon>Chordata</taxon>
        <taxon>Craniata</taxon>
        <taxon>Vertebrata</taxon>
        <taxon>Euteleostomi</taxon>
        <taxon>Archelosauria</taxon>
        <taxon>Archosauria</taxon>
        <taxon>Dinosauria</taxon>
        <taxon>Saurischia</taxon>
        <taxon>Theropoda</taxon>
        <taxon>Coelurosauria</taxon>
        <taxon>Aves</taxon>
        <taxon>Neognathae</taxon>
        <taxon>Neoaves</taxon>
        <taxon>Telluraves</taxon>
        <taxon>Australaves</taxon>
        <taxon>Passeriformes</taxon>
        <taxon>Corvoidea</taxon>
        <taxon>Dicruridae</taxon>
        <taxon>Erythrocercus</taxon>
    </lineage>
</organism>
<evidence type="ECO:0000256" key="3">
    <source>
        <dbReference type="ARBA" id="ARBA00020013"/>
    </source>
</evidence>
<dbReference type="Pfam" id="PF16508">
    <property type="entry name" value="NIBRIN_BRCT_II"/>
    <property type="match status" value="1"/>
</dbReference>
<evidence type="ECO:0000256" key="11">
    <source>
        <dbReference type="ARBA" id="ARBA00044757"/>
    </source>
</evidence>
<dbReference type="InterPro" id="IPR000253">
    <property type="entry name" value="FHA_dom"/>
</dbReference>
<sequence length="754" mass="83836">PGEPYRLLSGVEYVVGRKNCTILIQDDQSISRSHAVLSVSRPETSPSQSSSIPILTVRDTSKYGTFVNGSKLNGTTVSLQSGDRINFGVFESKFRVEYESLVVCSSCLDLAQKNALNQAIQQLGGLVVNEWTEGCTHLVMISVKVTVKTICALICARPIIKPEFFSELIRAIQSRQQLPNHESFYPPVDEPSIGSENLDLSEHHERKKIFSGKTFVFLTAKQHKKLGPAVVLGGGEVKLMTEGRKEMPLLLSPEVCVVDVGLTNSQISGSDSMTNWTDSILTVLESKNLRAIPEAEIGLAVIFMSTEKYCNPQKQPASKAVPESSPASAVVGRAISQSLAVDETIMPTAADSSTLYIADTEEQTCMEIENTSQVRRQRKMAFQDTTAIKKNSGTSGSVNAGTSVPRGNRTSGFSQRSQPVSPSKISEAVKPRESASRHQSNSITNYFQVSRKRERSEEEIPVPKLAKLEEKSSPLPKCTESTTESTTCSEAKQHQKKNNILDPNPNFAEDMGIKLMRETVKLTSDKTDTKTTSSENHAPKKRKELEDLSEDIDALEIVFESGDVDWEDQMADHNQEAQGNTRKKRCLEAKGNRIQEVNVSQREENKVLKEEELGSVLTSEMKSNIKQESPVLVRSQLVNHSKLQDDSSNLPSRLLLTEFRSLVVSHPRQNSHLPGNTSYEGKKNFKIFKKVTYPGAGQLPHIIGGSDLIAHHAKKNSELEDWLRQEMEEQDRHAREELLADDLFRYDPNVKRRR</sequence>
<feature type="compositionally biased region" description="Polar residues" evidence="12">
    <location>
        <begin position="408"/>
        <end position="424"/>
    </location>
</feature>
<gene>
    <name evidence="14" type="primary">Nbn</name>
    <name evidence="14" type="ORF">ERYMCC_R03558</name>
</gene>
<dbReference type="Pfam" id="PF00498">
    <property type="entry name" value="FHA"/>
    <property type="match status" value="1"/>
</dbReference>
<keyword evidence="5" id="KW-0227">DNA damage</keyword>
<dbReference type="GO" id="GO:0030870">
    <property type="term" value="C:Mre11 complex"/>
    <property type="evidence" value="ECO:0007669"/>
    <property type="project" value="InterPro"/>
</dbReference>
<evidence type="ECO:0000256" key="12">
    <source>
        <dbReference type="SAM" id="MobiDB-lite"/>
    </source>
</evidence>
<evidence type="ECO:0000313" key="14">
    <source>
        <dbReference type="EMBL" id="NWT50161.1"/>
    </source>
</evidence>
<feature type="region of interest" description="Disordered" evidence="12">
    <location>
        <begin position="386"/>
        <end position="508"/>
    </location>
</feature>
<evidence type="ECO:0000256" key="8">
    <source>
        <dbReference type="ARBA" id="ARBA00023242"/>
    </source>
</evidence>
<keyword evidence="10" id="KW-0131">Cell cycle</keyword>
<dbReference type="FunFam" id="3.40.50.10190:FF:000024">
    <property type="entry name" value="Nibrin"/>
    <property type="match status" value="1"/>
</dbReference>
<evidence type="ECO:0000313" key="15">
    <source>
        <dbReference type="Proteomes" id="UP000532437"/>
    </source>
</evidence>
<dbReference type="InterPro" id="IPR032429">
    <property type="entry name" value="Nibrin_BRCT2"/>
</dbReference>
<dbReference type="InterPro" id="IPR013908">
    <property type="entry name" value="Nibrin_C"/>
</dbReference>
<feature type="compositionally biased region" description="Basic and acidic residues" evidence="12">
    <location>
        <begin position="427"/>
        <end position="436"/>
    </location>
</feature>
<evidence type="ECO:0000259" key="13">
    <source>
        <dbReference type="PROSITE" id="PS50006"/>
    </source>
</evidence>
<dbReference type="CDD" id="cd22667">
    <property type="entry name" value="FHA_NBN"/>
    <property type="match status" value="1"/>
</dbReference>
<keyword evidence="6" id="KW-0779">Telomere</keyword>
<evidence type="ECO:0000256" key="2">
    <source>
        <dbReference type="ARBA" id="ARBA00004574"/>
    </source>
</evidence>
<dbReference type="GO" id="GO:0051321">
    <property type="term" value="P:meiotic cell cycle"/>
    <property type="evidence" value="ECO:0007669"/>
    <property type="project" value="UniProtKB-KW"/>
</dbReference>
<dbReference type="FunFam" id="3.40.50.10980:FF:000001">
    <property type="entry name" value="Nibrin"/>
    <property type="match status" value="1"/>
</dbReference>
<dbReference type="GO" id="GO:0000724">
    <property type="term" value="P:double-strand break repair via homologous recombination"/>
    <property type="evidence" value="ECO:0007669"/>
    <property type="project" value="TreeGrafter"/>
</dbReference>
<comment type="caution">
    <text evidence="14">The sequence shown here is derived from an EMBL/GenBank/DDBJ whole genome shotgun (WGS) entry which is preliminary data.</text>
</comment>
<protein>
    <recommendedName>
        <fullName evidence="3">Nibrin</fullName>
    </recommendedName>
</protein>
<dbReference type="Gene3D" id="3.40.50.10980">
    <property type="entry name" value="Nibrin, BRCT2 domain"/>
    <property type="match status" value="1"/>
</dbReference>
<comment type="subcellular location">
    <subcellularLocation>
        <location evidence="2">Chromosome</location>
        <location evidence="2">Telomere</location>
    </subcellularLocation>
    <subcellularLocation>
        <location evidence="1">Nucleus</location>
        <location evidence="1">PML body</location>
    </subcellularLocation>
</comment>
<keyword evidence="4" id="KW-0158">Chromosome</keyword>
<dbReference type="EMBL" id="VZRG01000056">
    <property type="protein sequence ID" value="NWT50161.1"/>
    <property type="molecule type" value="Genomic_DNA"/>
</dbReference>
<evidence type="ECO:0000256" key="10">
    <source>
        <dbReference type="ARBA" id="ARBA00023306"/>
    </source>
</evidence>
<dbReference type="PANTHER" id="PTHR12162">
    <property type="entry name" value="NIBRIN-RELATED"/>
    <property type="match status" value="1"/>
</dbReference>
<dbReference type="FunFam" id="2.60.200.20:FF:000017">
    <property type="entry name" value="Nibrin"/>
    <property type="match status" value="1"/>
</dbReference>
<dbReference type="SMART" id="SM00240">
    <property type="entry name" value="FHA"/>
    <property type="match status" value="1"/>
</dbReference>
<feature type="domain" description="FHA" evidence="13">
    <location>
        <begin position="13"/>
        <end position="72"/>
    </location>
</feature>
<feature type="compositionally biased region" description="Polar residues" evidence="12">
    <location>
        <begin position="386"/>
        <end position="402"/>
    </location>
</feature>
<dbReference type="Gene3D" id="3.40.50.10190">
    <property type="entry name" value="BRCT domain"/>
    <property type="match status" value="1"/>
</dbReference>
<dbReference type="GO" id="GO:0000781">
    <property type="term" value="C:chromosome, telomeric region"/>
    <property type="evidence" value="ECO:0007669"/>
    <property type="project" value="UniProtKB-SubCell"/>
</dbReference>
<dbReference type="GO" id="GO:0016605">
    <property type="term" value="C:PML body"/>
    <property type="evidence" value="ECO:0007669"/>
    <property type="project" value="UniProtKB-SubCell"/>
</dbReference>
<dbReference type="AlphaFoldDB" id="A0A7K5P4M0"/>
<dbReference type="SUPFAM" id="SSF49879">
    <property type="entry name" value="SMAD/FHA domain"/>
    <property type="match status" value="1"/>
</dbReference>
<dbReference type="PIRSF" id="PIRSF011869">
    <property type="entry name" value="Nibrin_animal"/>
    <property type="match status" value="1"/>
</dbReference>
<evidence type="ECO:0000256" key="9">
    <source>
        <dbReference type="ARBA" id="ARBA00023254"/>
    </source>
</evidence>
<dbReference type="InterPro" id="IPR001357">
    <property type="entry name" value="BRCT_dom"/>
</dbReference>
<dbReference type="GO" id="GO:0000723">
    <property type="term" value="P:telomere maintenance"/>
    <property type="evidence" value="ECO:0007669"/>
    <property type="project" value="InterPro"/>
</dbReference>
<keyword evidence="7" id="KW-0234">DNA repair</keyword>